<dbReference type="KEGG" id="cvn:111099889"/>
<feature type="region of interest" description="Disordered" evidence="1">
    <location>
        <begin position="133"/>
        <end position="158"/>
    </location>
</feature>
<dbReference type="AlphaFoldDB" id="A0A8B8A6J3"/>
<reference evidence="4" key="1">
    <citation type="submission" date="2025-08" db="UniProtKB">
        <authorList>
            <consortium name="RefSeq"/>
        </authorList>
    </citation>
    <scope>IDENTIFICATION</scope>
    <source>
        <tissue evidence="4">Whole sample</tissue>
    </source>
</reference>
<protein>
    <submittedName>
        <fullName evidence="4">Uncharacterized protein LOC111099889</fullName>
    </submittedName>
</protein>
<keyword evidence="3" id="KW-1185">Reference proteome</keyword>
<keyword evidence="2" id="KW-1133">Transmembrane helix</keyword>
<dbReference type="GeneID" id="111099889"/>
<proteinExistence type="predicted"/>
<dbReference type="Proteomes" id="UP000694844">
    <property type="component" value="Chromosome 6"/>
</dbReference>
<dbReference type="OrthoDB" id="6156784at2759"/>
<gene>
    <name evidence="4" type="primary">LOC111099889</name>
</gene>
<keyword evidence="2" id="KW-0472">Membrane</keyword>
<feature type="compositionally biased region" description="Low complexity" evidence="1">
    <location>
        <begin position="133"/>
        <end position="146"/>
    </location>
</feature>
<accession>A0A8B8A6J3</accession>
<evidence type="ECO:0000313" key="4">
    <source>
        <dbReference type="RefSeq" id="XP_022287087.1"/>
    </source>
</evidence>
<evidence type="ECO:0000256" key="1">
    <source>
        <dbReference type="SAM" id="MobiDB-lite"/>
    </source>
</evidence>
<sequence>MNADERGNSKFLLVMAQHFSDLAFYKSIMRRCLRTVFYMHFAFFQSVLTSSADDQCHGRYMNCCEGFKYDFQSDTCVECEIGFYETNCSSKCPNGTFGKDCQQICKCSPCHHANGCEIMLTTHSDLLISGKASSSTTNGSSISVESNIQSNDSGDDTEQQTLLTHHGLYAIVSTNTLLTLPITVAVVIFICRKRKSKTNRLEDEPIIYYHANSDPVYNTCNLNGINNNAKGDVYDALSVYSEQGSQLNISCLEDAPRKARANSYVPVRDRKPKENDELATEIAEYTQVKKVNRRAVDVELGHSMTVDSLESSSLTDNRQSIEDIPYIEPLVPSTSELGRNGLVSLRVSTLGVPMEDSEKISIGSVIYTELE</sequence>
<organism evidence="3 4">
    <name type="scientific">Crassostrea virginica</name>
    <name type="common">Eastern oyster</name>
    <dbReference type="NCBI Taxonomy" id="6565"/>
    <lineage>
        <taxon>Eukaryota</taxon>
        <taxon>Metazoa</taxon>
        <taxon>Spiralia</taxon>
        <taxon>Lophotrochozoa</taxon>
        <taxon>Mollusca</taxon>
        <taxon>Bivalvia</taxon>
        <taxon>Autobranchia</taxon>
        <taxon>Pteriomorphia</taxon>
        <taxon>Ostreida</taxon>
        <taxon>Ostreoidea</taxon>
        <taxon>Ostreidae</taxon>
        <taxon>Crassostrea</taxon>
    </lineage>
</organism>
<name>A0A8B8A6J3_CRAVI</name>
<dbReference type="Gene3D" id="2.170.300.10">
    <property type="entry name" value="Tie2 ligand-binding domain superfamily"/>
    <property type="match status" value="1"/>
</dbReference>
<keyword evidence="2" id="KW-0812">Transmembrane</keyword>
<evidence type="ECO:0000256" key="2">
    <source>
        <dbReference type="SAM" id="Phobius"/>
    </source>
</evidence>
<evidence type="ECO:0000313" key="3">
    <source>
        <dbReference type="Proteomes" id="UP000694844"/>
    </source>
</evidence>
<dbReference type="RefSeq" id="XP_022287087.1">
    <property type="nucleotide sequence ID" value="XM_022431379.1"/>
</dbReference>
<feature type="transmembrane region" description="Helical" evidence="2">
    <location>
        <begin position="168"/>
        <end position="191"/>
    </location>
</feature>